<dbReference type="InterPro" id="IPR011896">
    <property type="entry name" value="OFOB"/>
</dbReference>
<dbReference type="GO" id="GO:0044272">
    <property type="term" value="P:sulfur compound biosynthetic process"/>
    <property type="evidence" value="ECO:0007669"/>
    <property type="project" value="UniProtKB-ARBA"/>
</dbReference>
<feature type="domain" description="Pyruvate ferredoxin oxidoreductase beta subunit C-terminal" evidence="11">
    <location>
        <begin position="202"/>
        <end position="272"/>
    </location>
</feature>
<evidence type="ECO:0000256" key="6">
    <source>
        <dbReference type="ARBA" id="ARBA00023002"/>
    </source>
</evidence>
<dbReference type="GO" id="GO:0046872">
    <property type="term" value="F:metal ion binding"/>
    <property type="evidence" value="ECO:0007669"/>
    <property type="project" value="UniProtKB-KW"/>
</dbReference>
<comment type="cofactor">
    <cofactor evidence="2">
        <name>thiamine diphosphate</name>
        <dbReference type="ChEBI" id="CHEBI:58937"/>
    </cofactor>
</comment>
<dbReference type="InterPro" id="IPR011766">
    <property type="entry name" value="TPP_enzyme_TPP-bd"/>
</dbReference>
<evidence type="ECO:0000256" key="8">
    <source>
        <dbReference type="ARBA" id="ARBA00023014"/>
    </source>
</evidence>
<dbReference type="GO" id="GO:0051536">
    <property type="term" value="F:iron-sulfur cluster binding"/>
    <property type="evidence" value="ECO:0007669"/>
    <property type="project" value="UniProtKB-KW"/>
</dbReference>
<organism evidence="12">
    <name type="scientific">Candidatus Methanomethylicus mesodigestus</name>
    <dbReference type="NCBI Taxonomy" id="1867258"/>
    <lineage>
        <taxon>Archaea</taxon>
        <taxon>Thermoproteota</taxon>
        <taxon>Methanosuratincolia</taxon>
        <taxon>Candidatus Methanomethylicales</taxon>
        <taxon>Candidatus Methanomethylicaceae</taxon>
        <taxon>Candidatus Methanomethylicus</taxon>
    </lineage>
</organism>
<keyword evidence="4" id="KW-0479">Metal-binding</keyword>
<keyword evidence="7" id="KW-0408">Iron</keyword>
<evidence type="ECO:0000256" key="7">
    <source>
        <dbReference type="ARBA" id="ARBA00023004"/>
    </source>
</evidence>
<dbReference type="InterPro" id="IPR029061">
    <property type="entry name" value="THDP-binding"/>
</dbReference>
<evidence type="ECO:0000256" key="3">
    <source>
        <dbReference type="ARBA" id="ARBA00001966"/>
    </source>
</evidence>
<comment type="cofactor">
    <cofactor evidence="1">
        <name>Mg(2+)</name>
        <dbReference type="ChEBI" id="CHEBI:18420"/>
    </cofactor>
</comment>
<dbReference type="AlphaFoldDB" id="A0A7C3J4H2"/>
<proteinExistence type="predicted"/>
<gene>
    <name evidence="12" type="ORF">ENS19_07585</name>
</gene>
<evidence type="ECO:0000256" key="1">
    <source>
        <dbReference type="ARBA" id="ARBA00001946"/>
    </source>
</evidence>
<dbReference type="PANTHER" id="PTHR48084:SF2">
    <property type="entry name" value="PYRUVATE FERREDOXIN_FLAVODOXIN OXIDOREDUCTASE, BETA SUBUNIT"/>
    <property type="match status" value="1"/>
</dbReference>
<name>A0A7C3J4H2_9CREN</name>
<dbReference type="GO" id="GO:0016625">
    <property type="term" value="F:oxidoreductase activity, acting on the aldehyde or oxo group of donors, iron-sulfur protein as acceptor"/>
    <property type="evidence" value="ECO:0007669"/>
    <property type="project" value="UniProtKB-ARBA"/>
</dbReference>
<feature type="domain" description="Thiamine pyrophosphate enzyme TPP-binding" evidence="10">
    <location>
        <begin position="51"/>
        <end position="197"/>
    </location>
</feature>
<comment type="cofactor">
    <cofactor evidence="3">
        <name>[4Fe-4S] cluster</name>
        <dbReference type="ChEBI" id="CHEBI:49883"/>
    </cofactor>
</comment>
<dbReference type="Pfam" id="PF12367">
    <property type="entry name" value="PFO_beta_C"/>
    <property type="match status" value="1"/>
</dbReference>
<keyword evidence="9" id="KW-0786">Thiamine pyrophosphate</keyword>
<evidence type="ECO:0000259" key="10">
    <source>
        <dbReference type="Pfam" id="PF02775"/>
    </source>
</evidence>
<dbReference type="PANTHER" id="PTHR48084">
    <property type="entry name" value="2-OXOGLUTARATE OXIDOREDUCTASE SUBUNIT KORB-RELATED"/>
    <property type="match status" value="1"/>
</dbReference>
<accession>A0A7C3J4H2</accession>
<dbReference type="InterPro" id="IPR032686">
    <property type="entry name" value="PFO_beta_C"/>
</dbReference>
<evidence type="ECO:0000256" key="5">
    <source>
        <dbReference type="ARBA" id="ARBA00022842"/>
    </source>
</evidence>
<keyword evidence="8" id="KW-0411">Iron-sulfur</keyword>
<dbReference type="CDD" id="cd03375">
    <property type="entry name" value="TPP_OGFOR"/>
    <property type="match status" value="1"/>
</dbReference>
<dbReference type="EMBL" id="DSTX01000013">
    <property type="protein sequence ID" value="HFK21117.1"/>
    <property type="molecule type" value="Genomic_DNA"/>
</dbReference>
<protein>
    <submittedName>
        <fullName evidence="12">2-oxoacid:ferredoxin oxidoreductase subunit beta</fullName>
    </submittedName>
</protein>
<dbReference type="InterPro" id="IPR051457">
    <property type="entry name" value="2-oxoacid:Fd_oxidoreductase"/>
</dbReference>
<dbReference type="Gene3D" id="3.40.50.970">
    <property type="match status" value="1"/>
</dbReference>
<evidence type="ECO:0000256" key="9">
    <source>
        <dbReference type="ARBA" id="ARBA00023052"/>
    </source>
</evidence>
<evidence type="ECO:0000256" key="4">
    <source>
        <dbReference type="ARBA" id="ARBA00022723"/>
    </source>
</evidence>
<dbReference type="GO" id="GO:0006082">
    <property type="term" value="P:organic acid metabolic process"/>
    <property type="evidence" value="ECO:0007669"/>
    <property type="project" value="UniProtKB-ARBA"/>
</dbReference>
<dbReference type="GO" id="GO:0045333">
    <property type="term" value="P:cellular respiration"/>
    <property type="evidence" value="ECO:0007669"/>
    <property type="project" value="UniProtKB-ARBA"/>
</dbReference>
<sequence length="305" mass="33261">MEANELAMEFSSDVWPDWCPGCGNFGIFTALKQALKEAGVEKEKFILVSGIGCSGKIAHFVNVSGVHTLHGRAIPFATGIKASNPSLHVMVHGGDGDLLGIGMGHFVALGRRNAEILVVVHNNGVYGLTKGQASPTLALGTKTKSQAFPNINQAVNPILLGMAAGYTFLARGYAYNIEHLKRLFVEGLSHKGSGILEIIQPCVTWNNIVTMDWVAKNTYYLKDWDPLLNDLGQANEKKKRIMDLENGEKKALGIFLKDLTKKTHAEMVASINKAYLEHPPAEQGLLTNGEIPKLDINRVLQKYSL</sequence>
<dbReference type="NCBIfam" id="TIGR02177">
    <property type="entry name" value="PorB_KorB"/>
    <property type="match status" value="1"/>
</dbReference>
<evidence type="ECO:0000313" key="12">
    <source>
        <dbReference type="EMBL" id="HFK21117.1"/>
    </source>
</evidence>
<dbReference type="SUPFAM" id="SSF52518">
    <property type="entry name" value="Thiamin diphosphate-binding fold (THDP-binding)"/>
    <property type="match status" value="1"/>
</dbReference>
<comment type="caution">
    <text evidence="12">The sequence shown here is derived from an EMBL/GenBank/DDBJ whole genome shotgun (WGS) entry which is preliminary data.</text>
</comment>
<reference evidence="12" key="1">
    <citation type="journal article" date="2020" name="mSystems">
        <title>Genome- and Community-Level Interaction Insights into Carbon Utilization and Element Cycling Functions of Hydrothermarchaeota in Hydrothermal Sediment.</title>
        <authorList>
            <person name="Zhou Z."/>
            <person name="Liu Y."/>
            <person name="Xu W."/>
            <person name="Pan J."/>
            <person name="Luo Z.H."/>
            <person name="Li M."/>
        </authorList>
    </citation>
    <scope>NUCLEOTIDE SEQUENCE [LARGE SCALE GENOMIC DNA]</scope>
    <source>
        <strain evidence="12">SpSt-468</strain>
    </source>
</reference>
<keyword evidence="5" id="KW-0460">Magnesium</keyword>
<dbReference type="Pfam" id="PF02775">
    <property type="entry name" value="TPP_enzyme_C"/>
    <property type="match status" value="1"/>
</dbReference>
<evidence type="ECO:0000259" key="11">
    <source>
        <dbReference type="Pfam" id="PF12367"/>
    </source>
</evidence>
<keyword evidence="6" id="KW-0560">Oxidoreductase</keyword>
<evidence type="ECO:0000256" key="2">
    <source>
        <dbReference type="ARBA" id="ARBA00001964"/>
    </source>
</evidence>
<dbReference type="GO" id="GO:0030976">
    <property type="term" value="F:thiamine pyrophosphate binding"/>
    <property type="evidence" value="ECO:0007669"/>
    <property type="project" value="InterPro"/>
</dbReference>